<dbReference type="Proteomes" id="UP000291819">
    <property type="component" value="Unassembled WGS sequence"/>
</dbReference>
<evidence type="ECO:0000313" key="3">
    <source>
        <dbReference type="Proteomes" id="UP000291819"/>
    </source>
</evidence>
<dbReference type="EMBL" id="SIXF01000005">
    <property type="protein sequence ID" value="TBO43337.1"/>
    <property type="molecule type" value="Genomic_DNA"/>
</dbReference>
<evidence type="ECO:0000259" key="1">
    <source>
        <dbReference type="Pfam" id="PF00483"/>
    </source>
</evidence>
<dbReference type="AlphaFoldDB" id="A0A4Q9HF28"/>
<name>A0A4Q9HF28_9SPHI</name>
<organism evidence="2 3">
    <name type="scientific">Pedobacter kyonggii</name>
    <dbReference type="NCBI Taxonomy" id="1926871"/>
    <lineage>
        <taxon>Bacteria</taxon>
        <taxon>Pseudomonadati</taxon>
        <taxon>Bacteroidota</taxon>
        <taxon>Sphingobacteriia</taxon>
        <taxon>Sphingobacteriales</taxon>
        <taxon>Sphingobacteriaceae</taxon>
        <taxon>Pedobacter</taxon>
    </lineage>
</organism>
<dbReference type="OrthoDB" id="9779926at2"/>
<sequence length="306" mass="34355">MHNSKPSLVILAAGMASRYGGSKQTESFGPSGETIMEYSIFDAIKAGFDKVIFIIRAEFAESFKGAIEPKLRGKVKLEYVYQGLGKFRDGRALPEGRTKPYGTQHALLCCKDVLDAPFAVINADDFYGLDAFEKAYAFLTQSVEDGKYACLGYQLKNTLSDHGSVTRGEIQVDEGNYIVGIKERKEIFKRADKAFRVNDGDEIAMDLMTPVSMNFFCFTPSFVNWSEGEYYDFLDRHDTDLKAEFLIPEVVDRLIKTGKGVVSLVKTDASWFGVTFKEDAELVRSELDQLTSEDGYPRNLWFEGIN</sequence>
<dbReference type="Gene3D" id="3.90.550.10">
    <property type="entry name" value="Spore Coat Polysaccharide Biosynthesis Protein SpsA, Chain A"/>
    <property type="match status" value="1"/>
</dbReference>
<dbReference type="Pfam" id="PF00483">
    <property type="entry name" value="NTP_transferase"/>
    <property type="match status" value="1"/>
</dbReference>
<keyword evidence="3" id="KW-1185">Reference proteome</keyword>
<gene>
    <name evidence="2" type="ORF">EYS08_08320</name>
</gene>
<feature type="domain" description="Nucleotidyl transferase" evidence="1">
    <location>
        <begin position="10"/>
        <end position="184"/>
    </location>
</feature>
<evidence type="ECO:0000313" key="2">
    <source>
        <dbReference type="EMBL" id="TBO43337.1"/>
    </source>
</evidence>
<reference evidence="2 3" key="1">
    <citation type="submission" date="2019-02" db="EMBL/GenBank/DDBJ databases">
        <title>Pedobacter kyonggii whole genome sequence analysis.</title>
        <authorList>
            <person name="Dahal R.H."/>
        </authorList>
    </citation>
    <scope>NUCLEOTIDE SEQUENCE [LARGE SCALE GENOMIC DNA]</scope>
    <source>
        <strain evidence="2 3">K-4-11-1</strain>
    </source>
</reference>
<dbReference type="InterPro" id="IPR029044">
    <property type="entry name" value="Nucleotide-diphossugar_trans"/>
</dbReference>
<comment type="caution">
    <text evidence="2">The sequence shown here is derived from an EMBL/GenBank/DDBJ whole genome shotgun (WGS) entry which is preliminary data.</text>
</comment>
<keyword evidence="2" id="KW-0808">Transferase</keyword>
<dbReference type="InterPro" id="IPR005835">
    <property type="entry name" value="NTP_transferase_dom"/>
</dbReference>
<dbReference type="SUPFAM" id="SSF53448">
    <property type="entry name" value="Nucleotide-diphospho-sugar transferases"/>
    <property type="match status" value="1"/>
</dbReference>
<accession>A0A4Q9HF28</accession>
<proteinExistence type="predicted"/>
<dbReference type="GO" id="GO:0016740">
    <property type="term" value="F:transferase activity"/>
    <property type="evidence" value="ECO:0007669"/>
    <property type="project" value="UniProtKB-KW"/>
</dbReference>
<protein>
    <submittedName>
        <fullName evidence="2">Nucleotidyltransferase</fullName>
    </submittedName>
</protein>